<feature type="region of interest" description="Disordered" evidence="7">
    <location>
        <begin position="1"/>
        <end position="52"/>
    </location>
</feature>
<evidence type="ECO:0000259" key="8">
    <source>
        <dbReference type="Pfam" id="PF00218"/>
    </source>
</evidence>
<keyword evidence="2" id="KW-0210">Decarboxylase</keyword>
<dbReference type="AlphaFoldDB" id="A0A9K3LD28"/>
<dbReference type="PANTHER" id="PTHR22854">
    <property type="entry name" value="TRYPTOPHAN BIOSYNTHESIS PROTEIN"/>
    <property type="match status" value="1"/>
</dbReference>
<dbReference type="PANTHER" id="PTHR22854:SF2">
    <property type="entry name" value="INDOLE-3-GLYCEROL-PHOSPHATE SYNTHASE"/>
    <property type="match status" value="1"/>
</dbReference>
<evidence type="ECO:0000256" key="2">
    <source>
        <dbReference type="ARBA" id="ARBA00022793"/>
    </source>
</evidence>
<proteinExistence type="predicted"/>
<accession>A0A9K3LD28</accession>
<evidence type="ECO:0000256" key="7">
    <source>
        <dbReference type="SAM" id="MobiDB-lite"/>
    </source>
</evidence>
<keyword evidence="5" id="KW-0456">Lyase</keyword>
<comment type="caution">
    <text evidence="9">The sequence shown here is derived from an EMBL/GenBank/DDBJ whole genome shotgun (WGS) entry which is preliminary data.</text>
</comment>
<feature type="domain" description="Indole-3-glycerol phosphate synthase" evidence="8">
    <location>
        <begin position="288"/>
        <end position="518"/>
    </location>
</feature>
<dbReference type="EMBL" id="JAGRRH010000013">
    <property type="protein sequence ID" value="KAG7359469.1"/>
    <property type="molecule type" value="Genomic_DNA"/>
</dbReference>
<evidence type="ECO:0000256" key="3">
    <source>
        <dbReference type="ARBA" id="ARBA00022822"/>
    </source>
</evidence>
<evidence type="ECO:0000313" key="10">
    <source>
        <dbReference type="Proteomes" id="UP000693970"/>
    </source>
</evidence>
<protein>
    <submittedName>
        <fullName evidence="9">Indole-3-glycerol phosphate synthase</fullName>
    </submittedName>
</protein>
<dbReference type="OrthoDB" id="524799at2759"/>
<evidence type="ECO:0000313" key="9">
    <source>
        <dbReference type="EMBL" id="KAG7359469.1"/>
    </source>
</evidence>
<sequence>MQHFPWSSGDDNNRHGSERDGGEQRETKKDRAINPSDRKNDRDGINPSPGDTTIIRAAAVGKNNVDQRGHQMARDGGVLRYVDSGILQIISSGEGRLRHLSFLKKSDEEKGKNSGTTAMRDFAVCAQKHSEDSDGFCTFIRRMALSIIFPLKRYRARIKTTLPILLFLMSSPAYLMTAESFHTSSLSFQASKSKSYENNRFPCTATATSHASIITTLYQSTRNMPEDLYAAVHRKEYEMKAVQQQHRSTADPVRMAMSYGQETPSEMRLAKALRRVHDDPFRLENDERKEKLMEHGLQEMTMRRASFIVDIKRKSLSRPRETFCNYDNAGMVAEAMVRLGADVVFVNVDYGAYGGDMAELKTAVNSVRKASKTAAVVMKDIVVDEIQLGLAKEAGADGILLIASVLGPALDNFLDLATTIGLETIVECHTRNEVQRALDAMATNILVSNYDRVTQEYHPQQAIQLAGLFPGSGGPIICLAGGGIETPDQMKRHLAVGYDGVVVGKAVMGSTKAPEFIRVVRDRSLLPAELSQWGLEDVEFDMDGNPMPGPKDDIPDPYDEDVYL</sequence>
<feature type="compositionally biased region" description="Acidic residues" evidence="7">
    <location>
        <begin position="555"/>
        <end position="564"/>
    </location>
</feature>
<evidence type="ECO:0000256" key="5">
    <source>
        <dbReference type="ARBA" id="ARBA00023239"/>
    </source>
</evidence>
<dbReference type="Proteomes" id="UP000693970">
    <property type="component" value="Unassembled WGS sequence"/>
</dbReference>
<dbReference type="GO" id="GO:0004640">
    <property type="term" value="F:phosphoribosylanthranilate isomerase activity"/>
    <property type="evidence" value="ECO:0007669"/>
    <property type="project" value="TreeGrafter"/>
</dbReference>
<evidence type="ECO:0000256" key="6">
    <source>
        <dbReference type="ARBA" id="ARBA00029440"/>
    </source>
</evidence>
<keyword evidence="1" id="KW-0028">Amino-acid biosynthesis</keyword>
<comment type="pathway">
    <text evidence="6">Amino-acid biosynthesis.</text>
</comment>
<dbReference type="GO" id="GO:0004425">
    <property type="term" value="F:indole-3-glycerol-phosphate synthase activity"/>
    <property type="evidence" value="ECO:0007669"/>
    <property type="project" value="InterPro"/>
</dbReference>
<evidence type="ECO:0000256" key="1">
    <source>
        <dbReference type="ARBA" id="ARBA00022605"/>
    </source>
</evidence>
<dbReference type="GO" id="GO:0000162">
    <property type="term" value="P:L-tryptophan biosynthetic process"/>
    <property type="evidence" value="ECO:0007669"/>
    <property type="project" value="UniProtKB-KW"/>
</dbReference>
<reference evidence="9" key="2">
    <citation type="submission" date="2021-04" db="EMBL/GenBank/DDBJ databases">
        <authorList>
            <person name="Podell S."/>
        </authorList>
    </citation>
    <scope>NUCLEOTIDE SEQUENCE</scope>
    <source>
        <strain evidence="9">Hildebrandi</strain>
    </source>
</reference>
<feature type="compositionally biased region" description="Basic and acidic residues" evidence="7">
    <location>
        <begin position="11"/>
        <end position="44"/>
    </location>
</feature>
<keyword evidence="4" id="KW-0057">Aromatic amino acid biosynthesis</keyword>
<keyword evidence="3" id="KW-0822">Tryptophan biosynthesis</keyword>
<organism evidence="9 10">
    <name type="scientific">Nitzschia inconspicua</name>
    <dbReference type="NCBI Taxonomy" id="303405"/>
    <lineage>
        <taxon>Eukaryota</taxon>
        <taxon>Sar</taxon>
        <taxon>Stramenopiles</taxon>
        <taxon>Ochrophyta</taxon>
        <taxon>Bacillariophyta</taxon>
        <taxon>Bacillariophyceae</taxon>
        <taxon>Bacillariophycidae</taxon>
        <taxon>Bacillariales</taxon>
        <taxon>Bacillariaceae</taxon>
        <taxon>Nitzschia</taxon>
    </lineage>
</organism>
<gene>
    <name evidence="9" type="ORF">IV203_034567</name>
</gene>
<dbReference type="InterPro" id="IPR045186">
    <property type="entry name" value="Indole-3-glycerol_P_synth"/>
</dbReference>
<name>A0A9K3LD28_9STRA</name>
<dbReference type="InterPro" id="IPR013798">
    <property type="entry name" value="Indole-3-glycerol_P_synth_dom"/>
</dbReference>
<keyword evidence="10" id="KW-1185">Reference proteome</keyword>
<evidence type="ECO:0000256" key="4">
    <source>
        <dbReference type="ARBA" id="ARBA00023141"/>
    </source>
</evidence>
<dbReference type="Pfam" id="PF00218">
    <property type="entry name" value="IGPS"/>
    <property type="match status" value="1"/>
</dbReference>
<feature type="region of interest" description="Disordered" evidence="7">
    <location>
        <begin position="542"/>
        <end position="564"/>
    </location>
</feature>
<reference evidence="9" key="1">
    <citation type="journal article" date="2021" name="Sci. Rep.">
        <title>Diploid genomic architecture of Nitzschia inconspicua, an elite biomass production diatom.</title>
        <authorList>
            <person name="Oliver A."/>
            <person name="Podell S."/>
            <person name="Pinowska A."/>
            <person name="Traller J.C."/>
            <person name="Smith S.R."/>
            <person name="McClure R."/>
            <person name="Beliaev A."/>
            <person name="Bohutskyi P."/>
            <person name="Hill E.A."/>
            <person name="Rabines A."/>
            <person name="Zheng H."/>
            <person name="Allen L.Z."/>
            <person name="Kuo A."/>
            <person name="Grigoriev I.V."/>
            <person name="Allen A.E."/>
            <person name="Hazlebeck D."/>
            <person name="Allen E.E."/>
        </authorList>
    </citation>
    <scope>NUCLEOTIDE SEQUENCE</scope>
    <source>
        <strain evidence="9">Hildebrandi</strain>
    </source>
</reference>